<evidence type="ECO:0000313" key="5">
    <source>
        <dbReference type="Proteomes" id="UP001203852"/>
    </source>
</evidence>
<dbReference type="AlphaFoldDB" id="A0AAN6DNR5"/>
<evidence type="ECO:0000256" key="1">
    <source>
        <dbReference type="ARBA" id="ARBA00023002"/>
    </source>
</evidence>
<reference evidence="4" key="1">
    <citation type="journal article" date="2022" name="bioRxiv">
        <title>Deciphering the potential niche of two novel black yeast fungi from a biological soil crust based on their genomes, phenotypes, and melanin regulation.</title>
        <authorList>
            <consortium name="DOE Joint Genome Institute"/>
            <person name="Carr E.C."/>
            <person name="Barton Q."/>
            <person name="Grambo S."/>
            <person name="Sullivan M."/>
            <person name="Renfro C.M."/>
            <person name="Kuo A."/>
            <person name="Pangilinan J."/>
            <person name="Lipzen A."/>
            <person name="Keymanesh K."/>
            <person name="Savage E."/>
            <person name="Barry K."/>
            <person name="Grigoriev I.V."/>
            <person name="Riekhof W.R."/>
            <person name="Harris S.S."/>
        </authorList>
    </citation>
    <scope>NUCLEOTIDE SEQUENCE</scope>
    <source>
        <strain evidence="4">JF 03-4F</strain>
    </source>
</reference>
<dbReference type="EMBL" id="MU404359">
    <property type="protein sequence ID" value="KAI1610005.1"/>
    <property type="molecule type" value="Genomic_DNA"/>
</dbReference>
<sequence length="376" mass="41823">MYTSTRLKNKNRIQRTIGGGFSSTINVQTWAQMQPGKDGGDFVLVTGASAYLGGHILARLLEGGFTVRGTVRSQRQYDRVLSFFPHEAKLDLAIIEEIESPSAPLQEAMRGATAVIHVASPVNFEPRNNAQDLLLPAINGTMAVLQVAAASPFVKRVVVTATMATMSHIGSGPIPGKVYNEADHNPVTWEKAVASSDGHYVYCGSKTLAEQAAWRFMKDEAPSFDLVTIHPSWLVGPSVYRIDKASDLNENLRECFSTLMDVKDKLPSTKVQYWVDVRDAAKSHVLALDSSRIPGGRYLVTHPAKFDWKKAFTVMHESFPEERFPRTDVDYFVESRPAVDVSKSEHYFGFGWTDLRTSVTDMATQFYQYRKLHPSG</sequence>
<evidence type="ECO:0000313" key="4">
    <source>
        <dbReference type="EMBL" id="KAI1610005.1"/>
    </source>
</evidence>
<protein>
    <recommendedName>
        <fullName evidence="3">NAD-dependent epimerase/dehydratase domain-containing protein</fullName>
    </recommendedName>
</protein>
<name>A0AAN6DNR5_9EURO</name>
<feature type="domain" description="NAD-dependent epimerase/dehydratase" evidence="3">
    <location>
        <begin position="43"/>
        <end position="290"/>
    </location>
</feature>
<accession>A0AAN6DNR5</accession>
<dbReference type="Pfam" id="PF01370">
    <property type="entry name" value="Epimerase"/>
    <property type="match status" value="1"/>
</dbReference>
<dbReference type="InterPro" id="IPR001509">
    <property type="entry name" value="Epimerase_deHydtase"/>
</dbReference>
<gene>
    <name evidence="4" type="ORF">EDD36DRAFT_445308</name>
</gene>
<dbReference type="Proteomes" id="UP001203852">
    <property type="component" value="Unassembled WGS sequence"/>
</dbReference>
<proteinExistence type="inferred from homology"/>
<dbReference type="InterPro" id="IPR050425">
    <property type="entry name" value="NAD(P)_dehydrat-like"/>
</dbReference>
<dbReference type="PANTHER" id="PTHR10366">
    <property type="entry name" value="NAD DEPENDENT EPIMERASE/DEHYDRATASE"/>
    <property type="match status" value="1"/>
</dbReference>
<dbReference type="GO" id="GO:0016616">
    <property type="term" value="F:oxidoreductase activity, acting on the CH-OH group of donors, NAD or NADP as acceptor"/>
    <property type="evidence" value="ECO:0007669"/>
    <property type="project" value="TreeGrafter"/>
</dbReference>
<keyword evidence="1" id="KW-0560">Oxidoreductase</keyword>
<comment type="caution">
    <text evidence="4">The sequence shown here is derived from an EMBL/GenBank/DDBJ whole genome shotgun (WGS) entry which is preliminary data.</text>
</comment>
<dbReference type="InterPro" id="IPR036291">
    <property type="entry name" value="NAD(P)-bd_dom_sf"/>
</dbReference>
<dbReference type="PANTHER" id="PTHR10366:SF564">
    <property type="entry name" value="STEROL-4-ALPHA-CARBOXYLATE 3-DEHYDROGENASE, DECARBOXYLATING"/>
    <property type="match status" value="1"/>
</dbReference>
<keyword evidence="5" id="KW-1185">Reference proteome</keyword>
<evidence type="ECO:0000259" key="3">
    <source>
        <dbReference type="Pfam" id="PF01370"/>
    </source>
</evidence>
<dbReference type="SUPFAM" id="SSF51735">
    <property type="entry name" value="NAD(P)-binding Rossmann-fold domains"/>
    <property type="match status" value="1"/>
</dbReference>
<comment type="similarity">
    <text evidence="2">Belongs to the NAD(P)-dependent epimerase/dehydratase family. Dihydroflavonol-4-reductase subfamily.</text>
</comment>
<evidence type="ECO:0000256" key="2">
    <source>
        <dbReference type="ARBA" id="ARBA00023445"/>
    </source>
</evidence>
<dbReference type="Gene3D" id="3.40.50.720">
    <property type="entry name" value="NAD(P)-binding Rossmann-like Domain"/>
    <property type="match status" value="1"/>
</dbReference>
<organism evidence="4 5">
    <name type="scientific">Exophiala viscosa</name>
    <dbReference type="NCBI Taxonomy" id="2486360"/>
    <lineage>
        <taxon>Eukaryota</taxon>
        <taxon>Fungi</taxon>
        <taxon>Dikarya</taxon>
        <taxon>Ascomycota</taxon>
        <taxon>Pezizomycotina</taxon>
        <taxon>Eurotiomycetes</taxon>
        <taxon>Chaetothyriomycetidae</taxon>
        <taxon>Chaetothyriales</taxon>
        <taxon>Herpotrichiellaceae</taxon>
        <taxon>Exophiala</taxon>
    </lineage>
</organism>